<dbReference type="GO" id="GO:0005635">
    <property type="term" value="C:nuclear envelope"/>
    <property type="evidence" value="ECO:0007669"/>
    <property type="project" value="TreeGrafter"/>
</dbReference>
<dbReference type="EMBL" id="CACSLK010000984">
    <property type="protein sequence ID" value="CAA0806879.1"/>
    <property type="molecule type" value="Genomic_DNA"/>
</dbReference>
<feature type="non-terminal residue" evidence="1">
    <location>
        <position position="1"/>
    </location>
</feature>
<gene>
    <name evidence="1" type="ORF">SHERM_09758</name>
</gene>
<evidence type="ECO:0000313" key="2">
    <source>
        <dbReference type="Proteomes" id="UP001153555"/>
    </source>
</evidence>
<protein>
    <submittedName>
        <fullName evidence="1">ARM repeat superfamily protein</fullName>
    </submittedName>
</protein>
<dbReference type="PANTHER" id="PTHR10997:SF9">
    <property type="entry name" value="IMPORTIN-9"/>
    <property type="match status" value="1"/>
</dbReference>
<dbReference type="OrthoDB" id="431626at2759"/>
<keyword evidence="2" id="KW-1185">Reference proteome</keyword>
<proteinExistence type="predicted"/>
<dbReference type="GO" id="GO:0005829">
    <property type="term" value="C:cytosol"/>
    <property type="evidence" value="ECO:0007669"/>
    <property type="project" value="TreeGrafter"/>
</dbReference>
<accession>A0A9N7R2A1</accession>
<feature type="non-terminal residue" evidence="1">
    <location>
        <position position="178"/>
    </location>
</feature>
<dbReference type="InterPro" id="IPR011989">
    <property type="entry name" value="ARM-like"/>
</dbReference>
<dbReference type="PANTHER" id="PTHR10997">
    <property type="entry name" value="IMPORTIN-7, 8, 11"/>
    <property type="match status" value="1"/>
</dbReference>
<dbReference type="Proteomes" id="UP001153555">
    <property type="component" value="Unassembled WGS sequence"/>
</dbReference>
<dbReference type="GO" id="GO:0006606">
    <property type="term" value="P:protein import into nucleus"/>
    <property type="evidence" value="ECO:0007669"/>
    <property type="project" value="TreeGrafter"/>
</dbReference>
<dbReference type="AlphaFoldDB" id="A0A9N7R2A1"/>
<comment type="caution">
    <text evidence="1">The sequence shown here is derived from an EMBL/GenBank/DDBJ whole genome shotgun (WGS) entry which is preliminary data.</text>
</comment>
<dbReference type="Gene3D" id="1.25.10.10">
    <property type="entry name" value="Leucine-rich Repeat Variant"/>
    <property type="match status" value="1"/>
</dbReference>
<dbReference type="InterPro" id="IPR016024">
    <property type="entry name" value="ARM-type_fold"/>
</dbReference>
<reference evidence="1" key="1">
    <citation type="submission" date="2019-12" db="EMBL/GenBank/DDBJ databases">
        <authorList>
            <person name="Scholes J."/>
        </authorList>
    </citation>
    <scope>NUCLEOTIDE SEQUENCE</scope>
</reference>
<dbReference type="SUPFAM" id="SSF48371">
    <property type="entry name" value="ARM repeat"/>
    <property type="match status" value="1"/>
</dbReference>
<sequence>ETMKGLLLALLDDPSKKIRTAVSVAVSAIAPEDWPELVPYLLNLIYNNSTLNAVHGALLCLSLISSDMDGEMVAQLAPDLFPCLQSMISCPESYDRSLRSKALSLFHNCTSLGWAMSGVYKMGTPTKMLKRWIKGFSSILSEPVPSEDPDDWSIRKEVLKCFNQFIQNFPTFTKTYFA</sequence>
<name>A0A9N7R2A1_STRHE</name>
<evidence type="ECO:0000313" key="1">
    <source>
        <dbReference type="EMBL" id="CAA0806879.1"/>
    </source>
</evidence>
<organism evidence="1 2">
    <name type="scientific">Striga hermonthica</name>
    <name type="common">Purple witchweed</name>
    <name type="synonym">Buchnera hermonthica</name>
    <dbReference type="NCBI Taxonomy" id="68872"/>
    <lineage>
        <taxon>Eukaryota</taxon>
        <taxon>Viridiplantae</taxon>
        <taxon>Streptophyta</taxon>
        <taxon>Embryophyta</taxon>
        <taxon>Tracheophyta</taxon>
        <taxon>Spermatophyta</taxon>
        <taxon>Magnoliopsida</taxon>
        <taxon>eudicotyledons</taxon>
        <taxon>Gunneridae</taxon>
        <taxon>Pentapetalae</taxon>
        <taxon>asterids</taxon>
        <taxon>lamiids</taxon>
        <taxon>Lamiales</taxon>
        <taxon>Orobanchaceae</taxon>
        <taxon>Buchnereae</taxon>
        <taxon>Striga</taxon>
    </lineage>
</organism>